<feature type="region of interest" description="Disordered" evidence="1">
    <location>
        <begin position="1"/>
        <end position="24"/>
    </location>
</feature>
<evidence type="ECO:0000256" key="1">
    <source>
        <dbReference type="SAM" id="MobiDB-lite"/>
    </source>
</evidence>
<gene>
    <name evidence="2" type="ORF">NDI37_11625</name>
</gene>
<sequence length="45" mass="5334">MKLSSNNIPKLSSQQIEETDNKKGKYSTLLRPLSAFWRFSYYYAE</sequence>
<feature type="compositionally biased region" description="Polar residues" evidence="1">
    <location>
        <begin position="1"/>
        <end position="16"/>
    </location>
</feature>
<dbReference type="Proteomes" id="UP001442494">
    <property type="component" value="Unassembled WGS sequence"/>
</dbReference>
<evidence type="ECO:0000313" key="3">
    <source>
        <dbReference type="Proteomes" id="UP001442494"/>
    </source>
</evidence>
<keyword evidence="3" id="KW-1185">Reference proteome</keyword>
<reference evidence="2 3" key="1">
    <citation type="submission" date="2022-04" db="EMBL/GenBank/DDBJ databases">
        <title>Positive selection, recombination, and allopatry shape intraspecific diversity of widespread and dominant cyanobacteria.</title>
        <authorList>
            <person name="Wei J."/>
            <person name="Shu W."/>
            <person name="Hu C."/>
        </authorList>
    </citation>
    <scope>NUCLEOTIDE SEQUENCE [LARGE SCALE GENOMIC DNA]</scope>
    <source>
        <strain evidence="2 3">GB2-A5</strain>
    </source>
</reference>
<organism evidence="2 3">
    <name type="scientific">Funiculus sociatus GB2-A5</name>
    <dbReference type="NCBI Taxonomy" id="2933946"/>
    <lineage>
        <taxon>Bacteria</taxon>
        <taxon>Bacillati</taxon>
        <taxon>Cyanobacteriota</taxon>
        <taxon>Cyanophyceae</taxon>
        <taxon>Coleofasciculales</taxon>
        <taxon>Coleofasciculaceae</taxon>
        <taxon>Funiculus</taxon>
    </lineage>
</organism>
<comment type="caution">
    <text evidence="2">The sequence shown here is derived from an EMBL/GenBank/DDBJ whole genome shotgun (WGS) entry which is preliminary data.</text>
</comment>
<dbReference type="EMBL" id="JAMPKK010000022">
    <property type="protein sequence ID" value="MEP0865116.1"/>
    <property type="molecule type" value="Genomic_DNA"/>
</dbReference>
<protein>
    <submittedName>
        <fullName evidence="2">Uncharacterized protein</fullName>
    </submittedName>
</protein>
<name>A0ABV0JR46_9CYAN</name>
<proteinExistence type="predicted"/>
<evidence type="ECO:0000313" key="2">
    <source>
        <dbReference type="EMBL" id="MEP0865116.1"/>
    </source>
</evidence>
<accession>A0ABV0JR46</accession>